<name>A0A814EMG1_9BILA</name>
<dbReference type="AlphaFoldDB" id="A0A814EMG1"/>
<organism evidence="2 5">
    <name type="scientific">Adineta steineri</name>
    <dbReference type="NCBI Taxonomy" id="433720"/>
    <lineage>
        <taxon>Eukaryota</taxon>
        <taxon>Metazoa</taxon>
        <taxon>Spiralia</taxon>
        <taxon>Gnathifera</taxon>
        <taxon>Rotifera</taxon>
        <taxon>Eurotatoria</taxon>
        <taxon>Bdelloidea</taxon>
        <taxon>Adinetida</taxon>
        <taxon>Adinetidae</taxon>
        <taxon>Adineta</taxon>
    </lineage>
</organism>
<evidence type="ECO:0000313" key="2">
    <source>
        <dbReference type="EMBL" id="CAF0974264.1"/>
    </source>
</evidence>
<keyword evidence="4" id="KW-1185">Reference proteome</keyword>
<accession>A0A814EMG1</accession>
<dbReference type="InterPro" id="IPR036047">
    <property type="entry name" value="F-box-like_dom_sf"/>
</dbReference>
<evidence type="ECO:0000313" key="3">
    <source>
        <dbReference type="EMBL" id="CAF1258793.1"/>
    </source>
</evidence>
<comment type="caution">
    <text evidence="2">The sequence shown here is derived from an EMBL/GenBank/DDBJ whole genome shotgun (WGS) entry which is preliminary data.</text>
</comment>
<protein>
    <recommendedName>
        <fullName evidence="1">F-box domain-containing protein</fullName>
    </recommendedName>
</protein>
<dbReference type="SUPFAM" id="SSF81383">
    <property type="entry name" value="F-box domain"/>
    <property type="match status" value="1"/>
</dbReference>
<dbReference type="SMART" id="SM00256">
    <property type="entry name" value="FBOX"/>
    <property type="match status" value="1"/>
</dbReference>
<dbReference type="EMBL" id="CAJNOM010000229">
    <property type="protein sequence ID" value="CAF1258793.1"/>
    <property type="molecule type" value="Genomic_DNA"/>
</dbReference>
<dbReference type="PANTHER" id="PTHR31960:SF26">
    <property type="entry name" value="F-BOX DOMAIN CONTAINING PROTEIN"/>
    <property type="match status" value="1"/>
</dbReference>
<gene>
    <name evidence="2" type="ORF">BJG266_LOCUS14508</name>
    <name evidence="3" type="ORF">QVE165_LOCUS28930</name>
</gene>
<feature type="domain" description="F-box" evidence="1">
    <location>
        <begin position="29"/>
        <end position="75"/>
    </location>
</feature>
<dbReference type="Proteomes" id="UP000663877">
    <property type="component" value="Unassembled WGS sequence"/>
</dbReference>
<dbReference type="PROSITE" id="PS50181">
    <property type="entry name" value="FBOX"/>
    <property type="match status" value="1"/>
</dbReference>
<dbReference type="InterPro" id="IPR025886">
    <property type="entry name" value="PP2-like"/>
</dbReference>
<evidence type="ECO:0000313" key="4">
    <source>
        <dbReference type="Proteomes" id="UP000663832"/>
    </source>
</evidence>
<dbReference type="OrthoDB" id="3219396at2759"/>
<dbReference type="PANTHER" id="PTHR31960">
    <property type="entry name" value="F-BOX PROTEIN PP2-A15"/>
    <property type="match status" value="1"/>
</dbReference>
<dbReference type="EMBL" id="CAJNOI010000061">
    <property type="protein sequence ID" value="CAF0974264.1"/>
    <property type="molecule type" value="Genomic_DNA"/>
</dbReference>
<evidence type="ECO:0000259" key="1">
    <source>
        <dbReference type="PROSITE" id="PS50181"/>
    </source>
</evidence>
<dbReference type="Proteomes" id="UP000663832">
    <property type="component" value="Unassembled WGS sequence"/>
</dbReference>
<reference evidence="2" key="1">
    <citation type="submission" date="2021-02" db="EMBL/GenBank/DDBJ databases">
        <authorList>
            <person name="Nowell W R."/>
        </authorList>
    </citation>
    <scope>NUCLEOTIDE SEQUENCE</scope>
</reference>
<dbReference type="InterPro" id="IPR001810">
    <property type="entry name" value="F-box_dom"/>
</dbReference>
<dbReference type="Pfam" id="PF12937">
    <property type="entry name" value="F-box-like"/>
    <property type="match status" value="1"/>
</dbReference>
<dbReference type="Pfam" id="PF14299">
    <property type="entry name" value="PP2"/>
    <property type="match status" value="1"/>
</dbReference>
<dbReference type="Gene3D" id="1.20.1280.50">
    <property type="match status" value="1"/>
</dbReference>
<proteinExistence type="predicted"/>
<sequence>MSRNIPDKIFSLDSFSITQSTNDLLSNEICCLFRIPHEILQIITNFLNISDLQSLSKTCLSFYTFFNDNNFWNYRIHKQFPQSIVQFYTSDIFNKPEVIQVYNEIQQTNFAHSRTESEFDALAITSATHYNDEAIESSHRKMYVSKEDFLNNLEYYQYDKPSDYTKIPFMKLIYFYLIDRKRCAVVDMNVIHRDDQHLVEEFQEDSLTGRIIHLKKVCWLEINGRFEHKIMPGKYEISWRIKCNPGHTQIDGETEFIVVPQHGKLSNYKITQSEFENLILEHKNDWFIIKTGHTIIYEPSIILTAIRNWNIGHWKYDILWDCAELTLIP</sequence>
<evidence type="ECO:0000313" key="5">
    <source>
        <dbReference type="Proteomes" id="UP000663877"/>
    </source>
</evidence>